<accession>A0A382UKS3</accession>
<reference evidence="1" key="1">
    <citation type="submission" date="2018-05" db="EMBL/GenBank/DDBJ databases">
        <authorList>
            <person name="Lanie J.A."/>
            <person name="Ng W.-L."/>
            <person name="Kazmierczak K.M."/>
            <person name="Andrzejewski T.M."/>
            <person name="Davidsen T.M."/>
            <person name="Wayne K.J."/>
            <person name="Tettelin H."/>
            <person name="Glass J.I."/>
            <person name="Rusch D."/>
            <person name="Podicherti R."/>
            <person name="Tsui H.-C.T."/>
            <person name="Winkler M.E."/>
        </authorList>
    </citation>
    <scope>NUCLEOTIDE SEQUENCE</scope>
</reference>
<gene>
    <name evidence="1" type="ORF">METZ01_LOCUS387664</name>
</gene>
<name>A0A382UKS3_9ZZZZ</name>
<sequence>VKVPPGKQIQTLEEFKSIISKGDGFIVITDIPNPTRIHYATCHHFREDWFFEKMVENKGKYGLYLWYPSKIEAQNANPDRENCKFCNA</sequence>
<protein>
    <submittedName>
        <fullName evidence="1">Uncharacterized protein</fullName>
    </submittedName>
</protein>
<dbReference type="EMBL" id="UINC01144968">
    <property type="protein sequence ID" value="SVD34810.1"/>
    <property type="molecule type" value="Genomic_DNA"/>
</dbReference>
<evidence type="ECO:0000313" key="1">
    <source>
        <dbReference type="EMBL" id="SVD34810.1"/>
    </source>
</evidence>
<feature type="non-terminal residue" evidence="1">
    <location>
        <position position="1"/>
    </location>
</feature>
<proteinExistence type="predicted"/>
<organism evidence="1">
    <name type="scientific">marine metagenome</name>
    <dbReference type="NCBI Taxonomy" id="408172"/>
    <lineage>
        <taxon>unclassified sequences</taxon>
        <taxon>metagenomes</taxon>
        <taxon>ecological metagenomes</taxon>
    </lineage>
</organism>
<dbReference type="AlphaFoldDB" id="A0A382UKS3"/>